<feature type="non-terminal residue" evidence="2">
    <location>
        <position position="1"/>
    </location>
</feature>
<feature type="region of interest" description="Disordered" evidence="1">
    <location>
        <begin position="239"/>
        <end position="258"/>
    </location>
</feature>
<dbReference type="Proteomes" id="UP000006514">
    <property type="component" value="Unassembled WGS sequence"/>
</dbReference>
<evidence type="ECO:0000256" key="1">
    <source>
        <dbReference type="SAM" id="MobiDB-lite"/>
    </source>
</evidence>
<proteinExistence type="predicted"/>
<dbReference type="EMBL" id="JH687869">
    <property type="protein sequence ID" value="EJD36163.1"/>
    <property type="molecule type" value="Genomic_DNA"/>
</dbReference>
<reference evidence="3" key="1">
    <citation type="journal article" date="2012" name="Science">
        <title>The Paleozoic origin of enzymatic lignin decomposition reconstructed from 31 fungal genomes.</title>
        <authorList>
            <person name="Floudas D."/>
            <person name="Binder M."/>
            <person name="Riley R."/>
            <person name="Barry K."/>
            <person name="Blanchette R.A."/>
            <person name="Henrissat B."/>
            <person name="Martinez A.T."/>
            <person name="Otillar R."/>
            <person name="Spatafora J.W."/>
            <person name="Yadav J.S."/>
            <person name="Aerts A."/>
            <person name="Benoit I."/>
            <person name="Boyd A."/>
            <person name="Carlson A."/>
            <person name="Copeland A."/>
            <person name="Coutinho P.M."/>
            <person name="de Vries R.P."/>
            <person name="Ferreira P."/>
            <person name="Findley K."/>
            <person name="Foster B."/>
            <person name="Gaskell J."/>
            <person name="Glotzer D."/>
            <person name="Gorecki P."/>
            <person name="Heitman J."/>
            <person name="Hesse C."/>
            <person name="Hori C."/>
            <person name="Igarashi K."/>
            <person name="Jurgens J.A."/>
            <person name="Kallen N."/>
            <person name="Kersten P."/>
            <person name="Kohler A."/>
            <person name="Kuees U."/>
            <person name="Kumar T.K.A."/>
            <person name="Kuo A."/>
            <person name="LaButti K."/>
            <person name="Larrondo L.F."/>
            <person name="Lindquist E."/>
            <person name="Ling A."/>
            <person name="Lombard V."/>
            <person name="Lucas S."/>
            <person name="Lundell T."/>
            <person name="Martin R."/>
            <person name="McLaughlin D.J."/>
            <person name="Morgenstern I."/>
            <person name="Morin E."/>
            <person name="Murat C."/>
            <person name="Nagy L.G."/>
            <person name="Nolan M."/>
            <person name="Ohm R.A."/>
            <person name="Patyshakuliyeva A."/>
            <person name="Rokas A."/>
            <person name="Ruiz-Duenas F.J."/>
            <person name="Sabat G."/>
            <person name="Salamov A."/>
            <person name="Samejima M."/>
            <person name="Schmutz J."/>
            <person name="Slot J.C."/>
            <person name="St John F."/>
            <person name="Stenlid J."/>
            <person name="Sun H."/>
            <person name="Sun S."/>
            <person name="Syed K."/>
            <person name="Tsang A."/>
            <person name="Wiebenga A."/>
            <person name="Young D."/>
            <person name="Pisabarro A."/>
            <person name="Eastwood D.C."/>
            <person name="Martin F."/>
            <person name="Cullen D."/>
            <person name="Grigoriev I.V."/>
            <person name="Hibbett D.S."/>
        </authorList>
    </citation>
    <scope>NUCLEOTIDE SEQUENCE [LARGE SCALE GENOMIC DNA]</scope>
    <source>
        <strain evidence="3">TFB10046</strain>
    </source>
</reference>
<sequence>ACIDAGSRPVRRCLVAVLVRAIDAAEAKGAPTVGPPHIIEAWKSLAPKPVGKKAPIVKKDIFMAPSAPAPADNAAPRVAVGLALQPKLALLSLIVAKRRLTANLILGVLATGFNSRSKHNAFARTPSFGSPSKRSTNPVKRAASFARPARSNTYIDANALHAFYEAAVARSSTLSTVSRTEFLDVLAVLEGCGAAHIDGGCIEVGDGVRVEDVLGNDGADADVEDGLLRALLDKETRRVEREISDREMENAPKDATEE</sequence>
<dbReference type="KEGG" id="adl:AURDEDRAFT_117152"/>
<dbReference type="OrthoDB" id="10605360at2759"/>
<gene>
    <name evidence="2" type="ORF">AURDEDRAFT_117152</name>
</gene>
<evidence type="ECO:0000313" key="3">
    <source>
        <dbReference type="Proteomes" id="UP000006514"/>
    </source>
</evidence>
<evidence type="ECO:0000313" key="2">
    <source>
        <dbReference type="EMBL" id="EJD36163.1"/>
    </source>
</evidence>
<name>J0LFM7_AURST</name>
<organism evidence="2 3">
    <name type="scientific">Auricularia subglabra (strain TFB-10046 / SS5)</name>
    <name type="common">White-rot fungus</name>
    <name type="synonym">Auricularia delicata (strain TFB10046)</name>
    <dbReference type="NCBI Taxonomy" id="717982"/>
    <lineage>
        <taxon>Eukaryota</taxon>
        <taxon>Fungi</taxon>
        <taxon>Dikarya</taxon>
        <taxon>Basidiomycota</taxon>
        <taxon>Agaricomycotina</taxon>
        <taxon>Agaricomycetes</taxon>
        <taxon>Auriculariales</taxon>
        <taxon>Auriculariaceae</taxon>
        <taxon>Auricularia</taxon>
    </lineage>
</organism>
<dbReference type="AlphaFoldDB" id="J0LFM7"/>
<protein>
    <submittedName>
        <fullName evidence="2">Uncharacterized protein</fullName>
    </submittedName>
</protein>
<dbReference type="InParanoid" id="J0LFM7"/>
<keyword evidence="3" id="KW-1185">Reference proteome</keyword>
<accession>J0LFM7</accession>